<protein>
    <submittedName>
        <fullName evidence="1">MACPF domain-containing protein</fullName>
    </submittedName>
</protein>
<sequence length="563" mass="63160">MNNGIVESALSSLGRGFDLTSDLKLENSKGKERLVLLNQAVKREMILPSFGSINDVSIDIKCSQCDQTRYQSDILDFNQMIEFFNEKLSSTEIPSRSFNAMFNMQRDSWATDGARNFGVDGYFFVLFNIYIDQYPLVLSSEVQNAVPSSWDPCALAKFIEKYGTHIIVGLSIGGQDMVLVKQDRSSNLERSELKKYLNDLGDQMFTGTSSNPQETRELKNKGVSAVFCRRGGDPSASSHIEWLQTVPSNPDAIHFNFIPITSLLKRIPGKGFLLHAINLYLTYKPPMADLHIFLDFQMHKIWAPVRSDFPIGPTTNTSTSSPALHFSFMGPKLYVNTIQVTVGKRPVTGMRLYLEGTKCNRLAIQLQHVSLTPTVLKDKMDDTQLWRGSEDIAANNNDIFSEPVHHRKFSHVCTAPVKYDPEWRTVTDASFIVTGAQLHVQKHESKNVLHLRLSFSRVKDSSIAQSSWAHGFIDFSRRRGLLSGLISTSITCDPDSMYEEKEPDEVAGSTGEKQKLLKFVDTSELSRGPMDNPGHWLITGARLNLEQGKIGLQVKFSLLNICS</sequence>
<name>A0ACC1XFE2_MELAZ</name>
<keyword evidence="2" id="KW-1185">Reference proteome</keyword>
<proteinExistence type="predicted"/>
<dbReference type="Proteomes" id="UP001164539">
    <property type="component" value="Chromosome 9"/>
</dbReference>
<dbReference type="EMBL" id="CM051402">
    <property type="protein sequence ID" value="KAJ4710105.1"/>
    <property type="molecule type" value="Genomic_DNA"/>
</dbReference>
<comment type="caution">
    <text evidence="1">The sequence shown here is derived from an EMBL/GenBank/DDBJ whole genome shotgun (WGS) entry which is preliminary data.</text>
</comment>
<accession>A0ACC1XFE2</accession>
<evidence type="ECO:0000313" key="2">
    <source>
        <dbReference type="Proteomes" id="UP001164539"/>
    </source>
</evidence>
<gene>
    <name evidence="1" type="ORF">OWV82_016331</name>
</gene>
<reference evidence="1 2" key="1">
    <citation type="journal article" date="2023" name="Science">
        <title>Complex scaffold remodeling in plant triterpene biosynthesis.</title>
        <authorList>
            <person name="De La Pena R."/>
            <person name="Hodgson H."/>
            <person name="Liu J.C."/>
            <person name="Stephenson M.J."/>
            <person name="Martin A.C."/>
            <person name="Owen C."/>
            <person name="Harkess A."/>
            <person name="Leebens-Mack J."/>
            <person name="Jimenez L.E."/>
            <person name="Osbourn A."/>
            <person name="Sattely E.S."/>
        </authorList>
    </citation>
    <scope>NUCLEOTIDE SEQUENCE [LARGE SCALE GENOMIC DNA]</scope>
    <source>
        <strain evidence="2">cv. JPN11</strain>
        <tissue evidence="1">Leaf</tissue>
    </source>
</reference>
<organism evidence="1 2">
    <name type="scientific">Melia azedarach</name>
    <name type="common">Chinaberry tree</name>
    <dbReference type="NCBI Taxonomy" id="155640"/>
    <lineage>
        <taxon>Eukaryota</taxon>
        <taxon>Viridiplantae</taxon>
        <taxon>Streptophyta</taxon>
        <taxon>Embryophyta</taxon>
        <taxon>Tracheophyta</taxon>
        <taxon>Spermatophyta</taxon>
        <taxon>Magnoliopsida</taxon>
        <taxon>eudicotyledons</taxon>
        <taxon>Gunneridae</taxon>
        <taxon>Pentapetalae</taxon>
        <taxon>rosids</taxon>
        <taxon>malvids</taxon>
        <taxon>Sapindales</taxon>
        <taxon>Meliaceae</taxon>
        <taxon>Melia</taxon>
    </lineage>
</organism>
<evidence type="ECO:0000313" key="1">
    <source>
        <dbReference type="EMBL" id="KAJ4710105.1"/>
    </source>
</evidence>